<feature type="transmembrane region" description="Helical" evidence="6">
    <location>
        <begin position="321"/>
        <end position="340"/>
    </location>
</feature>
<evidence type="ECO:0000313" key="8">
    <source>
        <dbReference type="Proteomes" id="UP000587462"/>
    </source>
</evidence>
<reference evidence="7 8" key="1">
    <citation type="submission" date="2020-04" db="EMBL/GenBank/DDBJ databases">
        <title>Draft Genome Sequence of Streptomyces morookaense DSM 40503, an 8-azaguanine-producing strain.</title>
        <authorList>
            <person name="Qi J."/>
            <person name="Gao J.-M."/>
        </authorList>
    </citation>
    <scope>NUCLEOTIDE SEQUENCE [LARGE SCALE GENOMIC DNA]</scope>
    <source>
        <strain evidence="7 8">DSM 40503</strain>
    </source>
</reference>
<evidence type="ECO:0000256" key="1">
    <source>
        <dbReference type="ARBA" id="ARBA00004651"/>
    </source>
</evidence>
<evidence type="ECO:0000313" key="7">
    <source>
        <dbReference type="EMBL" id="NVK81076.1"/>
    </source>
</evidence>
<evidence type="ECO:0000256" key="4">
    <source>
        <dbReference type="ARBA" id="ARBA00022989"/>
    </source>
</evidence>
<proteinExistence type="predicted"/>
<dbReference type="PANTHER" id="PTHR23513:SF6">
    <property type="entry name" value="MAJOR FACILITATOR SUPERFAMILY ASSOCIATED DOMAIN-CONTAINING PROTEIN"/>
    <property type="match status" value="1"/>
</dbReference>
<evidence type="ECO:0000256" key="5">
    <source>
        <dbReference type="ARBA" id="ARBA00023136"/>
    </source>
</evidence>
<feature type="transmembrane region" description="Helical" evidence="6">
    <location>
        <begin position="54"/>
        <end position="75"/>
    </location>
</feature>
<feature type="transmembrane region" description="Helical" evidence="6">
    <location>
        <begin position="298"/>
        <end position="315"/>
    </location>
</feature>
<dbReference type="RefSeq" id="WP_171085508.1">
    <property type="nucleotide sequence ID" value="NZ_BNBU01000002.1"/>
</dbReference>
<evidence type="ECO:0000256" key="6">
    <source>
        <dbReference type="SAM" id="Phobius"/>
    </source>
</evidence>
<dbReference type="GO" id="GO:0022857">
    <property type="term" value="F:transmembrane transporter activity"/>
    <property type="evidence" value="ECO:0007669"/>
    <property type="project" value="InterPro"/>
</dbReference>
<accession>A0A7Y7EA39</accession>
<dbReference type="Gene3D" id="1.20.1250.20">
    <property type="entry name" value="MFS general substrate transporter like domains"/>
    <property type="match status" value="1"/>
</dbReference>
<keyword evidence="4 6" id="KW-1133">Transmembrane helix</keyword>
<evidence type="ECO:0000256" key="2">
    <source>
        <dbReference type="ARBA" id="ARBA00022475"/>
    </source>
</evidence>
<keyword evidence="3 6" id="KW-0812">Transmembrane</keyword>
<gene>
    <name evidence="7" type="ORF">HG542_25980</name>
</gene>
<dbReference type="SUPFAM" id="SSF103473">
    <property type="entry name" value="MFS general substrate transporter"/>
    <property type="match status" value="1"/>
</dbReference>
<dbReference type="AlphaFoldDB" id="A0A7Y7EA39"/>
<dbReference type="InterPro" id="IPR036259">
    <property type="entry name" value="MFS_trans_sf"/>
</dbReference>
<evidence type="ECO:0000256" key="3">
    <source>
        <dbReference type="ARBA" id="ARBA00022692"/>
    </source>
</evidence>
<dbReference type="PANTHER" id="PTHR23513">
    <property type="entry name" value="INTEGRAL MEMBRANE EFFLUX PROTEIN-RELATED"/>
    <property type="match status" value="1"/>
</dbReference>
<feature type="transmembrane region" description="Helical" evidence="6">
    <location>
        <begin position="266"/>
        <end position="286"/>
    </location>
</feature>
<feature type="transmembrane region" description="Helical" evidence="6">
    <location>
        <begin position="232"/>
        <end position="254"/>
    </location>
</feature>
<feature type="transmembrane region" description="Helical" evidence="6">
    <location>
        <begin position="361"/>
        <end position="379"/>
    </location>
</feature>
<dbReference type="CDD" id="cd06173">
    <property type="entry name" value="MFS_MefA_like"/>
    <property type="match status" value="1"/>
</dbReference>
<dbReference type="Pfam" id="PF07690">
    <property type="entry name" value="MFS_1"/>
    <property type="match status" value="1"/>
</dbReference>
<comment type="caution">
    <text evidence="7">The sequence shown here is derived from an EMBL/GenBank/DDBJ whole genome shotgun (WGS) entry which is preliminary data.</text>
</comment>
<comment type="subcellular location">
    <subcellularLocation>
        <location evidence="1">Cell membrane</location>
        <topology evidence="1">Multi-pass membrane protein</topology>
    </subcellularLocation>
</comment>
<sequence length="432" mass="44384">MKSPATPADAGSWRRVLREPAFARVWISQLTSSLGDQVFPFAIATSVLVDDGSVTGFGTVLAARALGMAVCVLIGGVVADRFRRTRIMAGVDVLRTVVVAGAALAAVGAPPWALALLVLLVGAGEAFFDPAYESLLPRLVPAQQLEAANSLATATQRTVGILGPTLAGAAVAVIGARSALLFDAATFAVSAALLVGVKETAPGKPGERPGLRIGSLLGEIADGVRAARSRPWVWAVLLMSVFHMVTTVPAWFVLLPERLLRSDADTWAYGVVMAAFSAGALTGGILVRKGVTGHPGTVALLAQLPFGLAVGLLGATRSVPLLALAAIPAGAGLAAFQVLWMSALQRHIPDELLGRIMSLDWLASTAAAPVGYALVGLSLAHVPVWSVTLTAAVLFTLSTVAPLLITGVREFGGHSGPDRTTPAARSSEPETA</sequence>
<organism evidence="7 8">
    <name type="scientific">Streptomyces morookaense</name>
    <name type="common">Streptoverticillium morookaense</name>
    <dbReference type="NCBI Taxonomy" id="1970"/>
    <lineage>
        <taxon>Bacteria</taxon>
        <taxon>Bacillati</taxon>
        <taxon>Actinomycetota</taxon>
        <taxon>Actinomycetes</taxon>
        <taxon>Kitasatosporales</taxon>
        <taxon>Streptomycetaceae</taxon>
        <taxon>Streptomyces</taxon>
    </lineage>
</organism>
<dbReference type="EMBL" id="JABBXF010000071">
    <property type="protein sequence ID" value="NVK81076.1"/>
    <property type="molecule type" value="Genomic_DNA"/>
</dbReference>
<protein>
    <submittedName>
        <fullName evidence="7">MFS transporter</fullName>
    </submittedName>
</protein>
<dbReference type="Proteomes" id="UP000587462">
    <property type="component" value="Unassembled WGS sequence"/>
</dbReference>
<feature type="transmembrane region" description="Helical" evidence="6">
    <location>
        <begin position="385"/>
        <end position="405"/>
    </location>
</feature>
<keyword evidence="2" id="KW-1003">Cell membrane</keyword>
<dbReference type="InterPro" id="IPR011701">
    <property type="entry name" value="MFS"/>
</dbReference>
<keyword evidence="5 6" id="KW-0472">Membrane</keyword>
<name>A0A7Y7EA39_STRMO</name>
<keyword evidence="8" id="KW-1185">Reference proteome</keyword>
<dbReference type="GO" id="GO:0005886">
    <property type="term" value="C:plasma membrane"/>
    <property type="evidence" value="ECO:0007669"/>
    <property type="project" value="UniProtKB-SubCell"/>
</dbReference>